<evidence type="ECO:0000256" key="2">
    <source>
        <dbReference type="ARBA" id="ARBA00010260"/>
    </source>
</evidence>
<comment type="subcellular location">
    <subcellularLocation>
        <location evidence="1 12">Cell membrane</location>
        <topology evidence="1 12">Lipid-anchor</topology>
        <topology evidence="1 12">GPI-anchor</topology>
    </subcellularLocation>
</comment>
<feature type="chain" id="PRO_5017408654" evidence="13">
    <location>
        <begin position="21"/>
        <end position="113"/>
    </location>
</feature>
<evidence type="ECO:0000256" key="12">
    <source>
        <dbReference type="RuleBase" id="RU003519"/>
    </source>
</evidence>
<keyword evidence="6 12" id="KW-0654">Proteoglycan</keyword>
<evidence type="ECO:0000256" key="13">
    <source>
        <dbReference type="SAM" id="SignalP"/>
    </source>
</evidence>
<evidence type="ECO:0000256" key="4">
    <source>
        <dbReference type="ARBA" id="ARBA00022622"/>
    </source>
</evidence>
<dbReference type="PANTHER" id="PTHR10822">
    <property type="entry name" value="GLYPICAN"/>
    <property type="match status" value="1"/>
</dbReference>
<evidence type="ECO:0000313" key="14">
    <source>
        <dbReference type="Ensembl" id="ENSPLAP00000006671.1"/>
    </source>
</evidence>
<keyword evidence="3" id="KW-1003">Cell membrane</keyword>
<keyword evidence="4 12" id="KW-0336">GPI-anchor</keyword>
<comment type="function">
    <text evidence="12">Cell surface proteoglycan.</text>
</comment>
<reference evidence="14" key="2">
    <citation type="submission" date="2025-09" db="UniProtKB">
        <authorList>
            <consortium name="Ensembl"/>
        </authorList>
    </citation>
    <scope>IDENTIFICATION</scope>
</reference>
<dbReference type="InterPro" id="IPR001863">
    <property type="entry name" value="Glypican"/>
</dbReference>
<keyword evidence="5 13" id="KW-0732">Signal</keyword>
<evidence type="ECO:0000256" key="3">
    <source>
        <dbReference type="ARBA" id="ARBA00022475"/>
    </source>
</evidence>
<dbReference type="GO" id="GO:0045202">
    <property type="term" value="C:synapse"/>
    <property type="evidence" value="ECO:0007669"/>
    <property type="project" value="TreeGrafter"/>
</dbReference>
<sequence>AKFHVTLLLLLFTMCSLDWPQPYETSKSCGIAKRFSVSLFRSGEHLRVCPKGYTCCTSEMEDKLSQQSKQEFEIMVDDSSHNMRTTFTSRHKKFDGKDSLLAGLSDWSIKHSL</sequence>
<protein>
    <submittedName>
        <fullName evidence="14">Uncharacterized protein</fullName>
    </submittedName>
</protein>
<keyword evidence="7 12" id="KW-0472">Membrane</keyword>
<evidence type="ECO:0000256" key="8">
    <source>
        <dbReference type="ARBA" id="ARBA00023180"/>
    </source>
</evidence>
<dbReference type="GeneTree" id="ENSGT00940000175609"/>
<dbReference type="GO" id="GO:0005576">
    <property type="term" value="C:extracellular region"/>
    <property type="evidence" value="ECO:0007669"/>
    <property type="project" value="TreeGrafter"/>
</dbReference>
<accession>A0A3B3U231</accession>
<dbReference type="STRING" id="48699.ENSPLAP00000006671"/>
<evidence type="ECO:0000256" key="6">
    <source>
        <dbReference type="ARBA" id="ARBA00022974"/>
    </source>
</evidence>
<keyword evidence="8" id="KW-0325">Glycoprotein</keyword>
<keyword evidence="9 12" id="KW-0357">Heparan sulfate</keyword>
<dbReference type="GO" id="GO:0016477">
    <property type="term" value="P:cell migration"/>
    <property type="evidence" value="ECO:0007669"/>
    <property type="project" value="TreeGrafter"/>
</dbReference>
<dbReference type="AlphaFoldDB" id="A0A3B3U231"/>
<dbReference type="Proteomes" id="UP000261500">
    <property type="component" value="Unplaced"/>
</dbReference>
<dbReference type="GO" id="GO:0009986">
    <property type="term" value="C:cell surface"/>
    <property type="evidence" value="ECO:0007669"/>
    <property type="project" value="TreeGrafter"/>
</dbReference>
<dbReference type="GO" id="GO:0009966">
    <property type="term" value="P:regulation of signal transduction"/>
    <property type="evidence" value="ECO:0007669"/>
    <property type="project" value="InterPro"/>
</dbReference>
<reference evidence="14" key="1">
    <citation type="submission" date="2025-08" db="UniProtKB">
        <authorList>
            <consortium name="Ensembl"/>
        </authorList>
    </citation>
    <scope>IDENTIFICATION</scope>
</reference>
<comment type="similarity">
    <text evidence="2 11">Belongs to the glypican family.</text>
</comment>
<evidence type="ECO:0000256" key="7">
    <source>
        <dbReference type="ARBA" id="ARBA00023136"/>
    </source>
</evidence>
<dbReference type="GO" id="GO:0098552">
    <property type="term" value="C:side of membrane"/>
    <property type="evidence" value="ECO:0007669"/>
    <property type="project" value="UniProtKB-KW"/>
</dbReference>
<keyword evidence="10 12" id="KW-0449">Lipoprotein</keyword>
<keyword evidence="15" id="KW-1185">Reference proteome</keyword>
<dbReference type="GO" id="GO:0005886">
    <property type="term" value="C:plasma membrane"/>
    <property type="evidence" value="ECO:0007669"/>
    <property type="project" value="UniProtKB-SubCell"/>
</dbReference>
<organism evidence="14 15">
    <name type="scientific">Poecilia latipinna</name>
    <name type="common">sailfin molly</name>
    <dbReference type="NCBI Taxonomy" id="48699"/>
    <lineage>
        <taxon>Eukaryota</taxon>
        <taxon>Metazoa</taxon>
        <taxon>Chordata</taxon>
        <taxon>Craniata</taxon>
        <taxon>Vertebrata</taxon>
        <taxon>Euteleostomi</taxon>
        <taxon>Actinopterygii</taxon>
        <taxon>Neopterygii</taxon>
        <taxon>Teleostei</taxon>
        <taxon>Neoteleostei</taxon>
        <taxon>Acanthomorphata</taxon>
        <taxon>Ovalentaria</taxon>
        <taxon>Atherinomorphae</taxon>
        <taxon>Cyprinodontiformes</taxon>
        <taxon>Poeciliidae</taxon>
        <taxon>Poeciliinae</taxon>
        <taxon>Poecilia</taxon>
    </lineage>
</organism>
<feature type="signal peptide" evidence="13">
    <location>
        <begin position="1"/>
        <end position="20"/>
    </location>
</feature>
<evidence type="ECO:0000256" key="1">
    <source>
        <dbReference type="ARBA" id="ARBA00004609"/>
    </source>
</evidence>
<dbReference type="PANTHER" id="PTHR10822:SF30">
    <property type="entry name" value="DALLY-LIKE, ISOFORM A"/>
    <property type="match status" value="1"/>
</dbReference>
<dbReference type="Pfam" id="PF01153">
    <property type="entry name" value="Glypican"/>
    <property type="match status" value="1"/>
</dbReference>
<evidence type="ECO:0000313" key="15">
    <source>
        <dbReference type="Proteomes" id="UP000261500"/>
    </source>
</evidence>
<dbReference type="Ensembl" id="ENSPLAT00000005892.1">
    <property type="protein sequence ID" value="ENSPLAP00000006671.1"/>
    <property type="gene ID" value="ENSPLAG00000008832.1"/>
</dbReference>
<evidence type="ECO:0000256" key="5">
    <source>
        <dbReference type="ARBA" id="ARBA00022729"/>
    </source>
</evidence>
<evidence type="ECO:0000256" key="11">
    <source>
        <dbReference type="RuleBase" id="RU003518"/>
    </source>
</evidence>
<evidence type="ECO:0000256" key="9">
    <source>
        <dbReference type="ARBA" id="ARBA00023207"/>
    </source>
</evidence>
<proteinExistence type="inferred from homology"/>
<evidence type="ECO:0000256" key="10">
    <source>
        <dbReference type="ARBA" id="ARBA00023288"/>
    </source>
</evidence>
<dbReference type="GO" id="GO:1905475">
    <property type="term" value="P:regulation of protein localization to membrane"/>
    <property type="evidence" value="ECO:0007669"/>
    <property type="project" value="TreeGrafter"/>
</dbReference>
<name>A0A3B3U231_9TELE</name>